<evidence type="ECO:0000313" key="2">
    <source>
        <dbReference type="Proteomes" id="UP000606974"/>
    </source>
</evidence>
<dbReference type="AlphaFoldDB" id="A0A8H7EBF0"/>
<evidence type="ECO:0000313" key="1">
    <source>
        <dbReference type="EMBL" id="KAF7513716.1"/>
    </source>
</evidence>
<reference evidence="1" key="1">
    <citation type="submission" date="2020-02" db="EMBL/GenBank/DDBJ databases">
        <authorList>
            <person name="Palmer J.M."/>
        </authorList>
    </citation>
    <scope>NUCLEOTIDE SEQUENCE</scope>
    <source>
        <strain evidence="1">EPUS1.4</strain>
        <tissue evidence="1">Thallus</tissue>
    </source>
</reference>
<sequence>MVHAIFNRYLALFGLLLLKQFNLVVESALLLSMAELRSYKIRTVPRPTVGILLAPTISTQCYDALKAAMAFQWLRCLSLVPTLVALRASQWL</sequence>
<name>A0A8H7EBF0_9EURO</name>
<proteinExistence type="predicted"/>
<dbReference type="EMBL" id="JAACFV010000004">
    <property type="protein sequence ID" value="KAF7513716.1"/>
    <property type="molecule type" value="Genomic_DNA"/>
</dbReference>
<comment type="caution">
    <text evidence="1">The sequence shown here is derived from an EMBL/GenBank/DDBJ whole genome shotgun (WGS) entry which is preliminary data.</text>
</comment>
<dbReference type="Proteomes" id="UP000606974">
    <property type="component" value="Unassembled WGS sequence"/>
</dbReference>
<keyword evidence="2" id="KW-1185">Reference proteome</keyword>
<accession>A0A8H7EBF0</accession>
<protein>
    <submittedName>
        <fullName evidence="1">Uncharacterized protein</fullName>
    </submittedName>
</protein>
<organism evidence="1 2">
    <name type="scientific">Endocarpon pusillum</name>
    <dbReference type="NCBI Taxonomy" id="364733"/>
    <lineage>
        <taxon>Eukaryota</taxon>
        <taxon>Fungi</taxon>
        <taxon>Dikarya</taxon>
        <taxon>Ascomycota</taxon>
        <taxon>Pezizomycotina</taxon>
        <taxon>Eurotiomycetes</taxon>
        <taxon>Chaetothyriomycetidae</taxon>
        <taxon>Verrucariales</taxon>
        <taxon>Verrucariaceae</taxon>
        <taxon>Endocarpon</taxon>
    </lineage>
</organism>
<gene>
    <name evidence="1" type="ORF">GJ744_007767</name>
</gene>